<sequence length="127" mass="13991">MLCCGRANVLRRRRHAALARFRRHISAALDTDPVWDTTRSKAAGELRSGALLGGRDRRVPAYASGLDIGLTDDELVSAYEVYARTACGRPRSRVALDIERDRHRLTLVQEGPGRGRARDAAGPDARL</sequence>
<dbReference type="Proteomes" id="UP001499930">
    <property type="component" value="Unassembled WGS sequence"/>
</dbReference>
<gene>
    <name evidence="1" type="ORF">GCM10017559_82890</name>
</gene>
<organism evidence="1 2">
    <name type="scientific">Streptosporangium longisporum</name>
    <dbReference type="NCBI Taxonomy" id="46187"/>
    <lineage>
        <taxon>Bacteria</taxon>
        <taxon>Bacillati</taxon>
        <taxon>Actinomycetota</taxon>
        <taxon>Actinomycetes</taxon>
        <taxon>Streptosporangiales</taxon>
        <taxon>Streptosporangiaceae</taxon>
        <taxon>Streptosporangium</taxon>
    </lineage>
</organism>
<comment type="caution">
    <text evidence="1">The sequence shown here is derived from an EMBL/GenBank/DDBJ whole genome shotgun (WGS) entry which is preliminary data.</text>
</comment>
<evidence type="ECO:0000313" key="2">
    <source>
        <dbReference type="Proteomes" id="UP001499930"/>
    </source>
</evidence>
<dbReference type="InterPro" id="IPR036849">
    <property type="entry name" value="Enolase-like_C_sf"/>
</dbReference>
<reference evidence="2" key="1">
    <citation type="journal article" date="2019" name="Int. J. Syst. Evol. Microbiol.">
        <title>The Global Catalogue of Microorganisms (GCM) 10K type strain sequencing project: providing services to taxonomists for standard genome sequencing and annotation.</title>
        <authorList>
            <consortium name="The Broad Institute Genomics Platform"/>
            <consortium name="The Broad Institute Genome Sequencing Center for Infectious Disease"/>
            <person name="Wu L."/>
            <person name="Ma J."/>
        </authorList>
    </citation>
    <scope>NUCLEOTIDE SEQUENCE [LARGE SCALE GENOMIC DNA]</scope>
    <source>
        <strain evidence="2">JCM 3106</strain>
    </source>
</reference>
<evidence type="ECO:0000313" key="1">
    <source>
        <dbReference type="EMBL" id="GAA3041522.1"/>
    </source>
</evidence>
<name>A0ABP6LH10_9ACTN</name>
<dbReference type="Gene3D" id="3.20.20.120">
    <property type="entry name" value="Enolase-like C-terminal domain"/>
    <property type="match status" value="1"/>
</dbReference>
<dbReference type="InterPro" id="IPR029017">
    <property type="entry name" value="Enolase-like_N"/>
</dbReference>
<proteinExistence type="predicted"/>
<keyword evidence="2" id="KW-1185">Reference proteome</keyword>
<protein>
    <submittedName>
        <fullName evidence="1">Uncharacterized protein</fullName>
    </submittedName>
</protein>
<dbReference type="Gene3D" id="3.30.390.10">
    <property type="entry name" value="Enolase-like, N-terminal domain"/>
    <property type="match status" value="1"/>
</dbReference>
<accession>A0ABP6LH10</accession>
<dbReference type="EMBL" id="BAAAWD010000031">
    <property type="protein sequence ID" value="GAA3041522.1"/>
    <property type="molecule type" value="Genomic_DNA"/>
</dbReference>